<proteinExistence type="predicted"/>
<organism evidence="3 4">
    <name type="scientific">Streptomyces angustmyceticus</name>
    <dbReference type="NCBI Taxonomy" id="285578"/>
    <lineage>
        <taxon>Bacteria</taxon>
        <taxon>Bacillati</taxon>
        <taxon>Actinomycetota</taxon>
        <taxon>Actinomycetes</taxon>
        <taxon>Kitasatosporales</taxon>
        <taxon>Streptomycetaceae</taxon>
        <taxon>Streptomyces</taxon>
    </lineage>
</organism>
<dbReference type="GO" id="GO:0016747">
    <property type="term" value="F:acyltransferase activity, transferring groups other than amino-acyl groups"/>
    <property type="evidence" value="ECO:0007669"/>
    <property type="project" value="InterPro"/>
</dbReference>
<gene>
    <name evidence="3" type="ORF">San01_62510</name>
</gene>
<accession>A0A5J4LI42</accession>
<dbReference type="AlphaFoldDB" id="A0A5J4LI42"/>
<dbReference type="CDD" id="cd04301">
    <property type="entry name" value="NAT_SF"/>
    <property type="match status" value="1"/>
</dbReference>
<dbReference type="SUPFAM" id="SSF55729">
    <property type="entry name" value="Acyl-CoA N-acyltransferases (Nat)"/>
    <property type="match status" value="1"/>
</dbReference>
<dbReference type="PROSITE" id="PS51186">
    <property type="entry name" value="GNAT"/>
    <property type="match status" value="1"/>
</dbReference>
<protein>
    <recommendedName>
        <fullName evidence="2">N-acetyltransferase domain-containing protein</fullName>
    </recommendedName>
</protein>
<evidence type="ECO:0000259" key="2">
    <source>
        <dbReference type="PROSITE" id="PS51186"/>
    </source>
</evidence>
<reference evidence="3 4" key="1">
    <citation type="submission" date="2019-10" db="EMBL/GenBank/DDBJ databases">
        <title>Whole genome shotgun sequence of Streptomyces angustmyceticus NBRC 3934.</title>
        <authorList>
            <person name="Hosoyama A."/>
            <person name="Ichikawa N."/>
            <person name="Kimura A."/>
            <person name="Kitahashi Y."/>
            <person name="Komaki H."/>
            <person name="Uohara A."/>
        </authorList>
    </citation>
    <scope>NUCLEOTIDE SEQUENCE [LARGE SCALE GENOMIC DNA]</scope>
    <source>
        <strain evidence="3 4">NBRC 3934</strain>
    </source>
</reference>
<dbReference type="PANTHER" id="PTHR43233">
    <property type="entry name" value="FAMILY N-ACETYLTRANSFERASE, PUTATIVE (AFU_ORTHOLOGUE AFUA_6G03350)-RELATED"/>
    <property type="match status" value="1"/>
</dbReference>
<dbReference type="Proteomes" id="UP000325598">
    <property type="component" value="Unassembled WGS sequence"/>
</dbReference>
<evidence type="ECO:0000256" key="1">
    <source>
        <dbReference type="SAM" id="MobiDB-lite"/>
    </source>
</evidence>
<dbReference type="Gene3D" id="3.40.630.30">
    <property type="match status" value="1"/>
</dbReference>
<keyword evidence="4" id="KW-1185">Reference proteome</keyword>
<sequence length="184" mass="19854">MALRGRAPGDARLLARARRPTGSTPPPPLCEPPGMNDHALDGYEISTDPARLDSGLVHHWLAADSYWAVGRSREQHDRAVAGSLNFGLYETGSGRQAGYARVVTDHATFAWLCDVYIGRDDRGRGLGTALVEAVADHLAPCGLSRLTLATKDAHGVYEKIGFRPLVSPEQWMTLGLVDPGPVEM</sequence>
<feature type="domain" description="N-acetyltransferase" evidence="2">
    <location>
        <begin position="43"/>
        <end position="184"/>
    </location>
</feature>
<dbReference type="InterPro" id="IPR016181">
    <property type="entry name" value="Acyl_CoA_acyltransferase"/>
</dbReference>
<dbReference type="PANTHER" id="PTHR43233:SF1">
    <property type="entry name" value="FAMILY N-ACETYLTRANSFERASE, PUTATIVE (AFU_ORTHOLOGUE AFUA_6G03350)-RELATED"/>
    <property type="match status" value="1"/>
</dbReference>
<comment type="caution">
    <text evidence="3">The sequence shown here is derived from an EMBL/GenBank/DDBJ whole genome shotgun (WGS) entry which is preliminary data.</text>
</comment>
<evidence type="ECO:0000313" key="3">
    <source>
        <dbReference type="EMBL" id="GES33763.1"/>
    </source>
</evidence>
<dbReference type="InterPro" id="IPR053144">
    <property type="entry name" value="Acetyltransferase_Butenolide"/>
</dbReference>
<dbReference type="EMBL" id="BLAG01000021">
    <property type="protein sequence ID" value="GES33763.1"/>
    <property type="molecule type" value="Genomic_DNA"/>
</dbReference>
<feature type="region of interest" description="Disordered" evidence="1">
    <location>
        <begin position="1"/>
        <end position="34"/>
    </location>
</feature>
<evidence type="ECO:0000313" key="4">
    <source>
        <dbReference type="Proteomes" id="UP000325598"/>
    </source>
</evidence>
<name>A0A5J4LI42_9ACTN</name>
<dbReference type="Pfam" id="PF00583">
    <property type="entry name" value="Acetyltransf_1"/>
    <property type="match status" value="1"/>
</dbReference>
<dbReference type="InterPro" id="IPR000182">
    <property type="entry name" value="GNAT_dom"/>
</dbReference>